<organism evidence="5 6">
    <name type="scientific">Eumeta variegata</name>
    <name type="common">Bagworm moth</name>
    <name type="synonym">Eumeta japonica</name>
    <dbReference type="NCBI Taxonomy" id="151549"/>
    <lineage>
        <taxon>Eukaryota</taxon>
        <taxon>Metazoa</taxon>
        <taxon>Ecdysozoa</taxon>
        <taxon>Arthropoda</taxon>
        <taxon>Hexapoda</taxon>
        <taxon>Insecta</taxon>
        <taxon>Pterygota</taxon>
        <taxon>Neoptera</taxon>
        <taxon>Endopterygota</taxon>
        <taxon>Lepidoptera</taxon>
        <taxon>Glossata</taxon>
        <taxon>Ditrysia</taxon>
        <taxon>Tineoidea</taxon>
        <taxon>Psychidae</taxon>
        <taxon>Oiketicinae</taxon>
        <taxon>Eumeta</taxon>
    </lineage>
</organism>
<proteinExistence type="inferred from homology"/>
<feature type="domain" description="Arrestin C-terminal-like" evidence="4">
    <location>
        <begin position="198"/>
        <end position="308"/>
    </location>
</feature>
<keyword evidence="6" id="KW-1185">Reference proteome</keyword>
<name>A0A4C1XAJ9_EUMVA</name>
<accession>A0A4C1XAJ9</accession>
<dbReference type="STRING" id="151549.A0A4C1XAJ9"/>
<dbReference type="InterPro" id="IPR050357">
    <property type="entry name" value="Arrestin_domain-protein"/>
</dbReference>
<dbReference type="InterPro" id="IPR011021">
    <property type="entry name" value="Arrestin-like_N"/>
</dbReference>
<dbReference type="AlphaFoldDB" id="A0A4C1XAJ9"/>
<dbReference type="PANTHER" id="PTHR11188">
    <property type="entry name" value="ARRESTIN DOMAIN CONTAINING PROTEIN"/>
    <property type="match status" value="1"/>
</dbReference>
<evidence type="ECO:0000259" key="3">
    <source>
        <dbReference type="Pfam" id="PF00339"/>
    </source>
</evidence>
<dbReference type="PANTHER" id="PTHR11188:SF17">
    <property type="entry name" value="FI21816P1"/>
    <property type="match status" value="1"/>
</dbReference>
<dbReference type="Proteomes" id="UP000299102">
    <property type="component" value="Unassembled WGS sequence"/>
</dbReference>
<sequence length="353" mass="38974">MRRVRWVLLDVLDVGGGLEEELHTEASGFVDIESVTDSAIKSEKEVELGAGLGSKLERGRPPKGVYRPESVVSGAVKFAIDKDTSYRDITVCLQGKGFCYWSQDTGNSTNFYSGHEEYVNVNKSLLDNQTGEAVLVKKGQYSYPFRFDLPPHIPIVGLSDVTSYLEPIICGERKSLAGIVRCGDGFINVKVIAKNPLLTSGDTAVLDIEVKNSTNTKIKAIKTQLIQNITQISDCGRRNCYSIPVKDANNEIGSIDEKVTTSLISTVQIPERLISLCCKIVVMEYNLRVKFKLPFPHKSFVIAVPVVVREANTTTVAEAVAEDTTEPKTLADVPPPPYWEVMLEDQQIFAKKK</sequence>
<dbReference type="Gene3D" id="2.60.40.640">
    <property type="match status" value="2"/>
</dbReference>
<protein>
    <recommendedName>
        <fullName evidence="7">Arrestin domain-containing protein 2</fullName>
    </recommendedName>
</protein>
<evidence type="ECO:0000256" key="1">
    <source>
        <dbReference type="ARBA" id="ARBA00005298"/>
    </source>
</evidence>
<dbReference type="InterPro" id="IPR014752">
    <property type="entry name" value="Arrestin-like_C"/>
</dbReference>
<dbReference type="OrthoDB" id="2333384at2759"/>
<dbReference type="GO" id="GO:0005737">
    <property type="term" value="C:cytoplasm"/>
    <property type="evidence" value="ECO:0007669"/>
    <property type="project" value="TreeGrafter"/>
</dbReference>
<gene>
    <name evidence="5" type="ORF">EVAR_31371_1</name>
</gene>
<evidence type="ECO:0000313" key="6">
    <source>
        <dbReference type="Proteomes" id="UP000299102"/>
    </source>
</evidence>
<evidence type="ECO:0008006" key="7">
    <source>
        <dbReference type="Google" id="ProtNLM"/>
    </source>
</evidence>
<reference evidence="5 6" key="1">
    <citation type="journal article" date="2019" name="Commun. Biol.">
        <title>The bagworm genome reveals a unique fibroin gene that provides high tensile strength.</title>
        <authorList>
            <person name="Kono N."/>
            <person name="Nakamura H."/>
            <person name="Ohtoshi R."/>
            <person name="Tomita M."/>
            <person name="Numata K."/>
            <person name="Arakawa K."/>
        </authorList>
    </citation>
    <scope>NUCLEOTIDE SEQUENCE [LARGE SCALE GENOMIC DNA]</scope>
</reference>
<dbReference type="InterPro" id="IPR011022">
    <property type="entry name" value="Arrestin_C-like"/>
</dbReference>
<dbReference type="Pfam" id="PF00339">
    <property type="entry name" value="Arrestin_N"/>
    <property type="match status" value="1"/>
</dbReference>
<evidence type="ECO:0000313" key="5">
    <source>
        <dbReference type="EMBL" id="GBP60110.1"/>
    </source>
</evidence>
<dbReference type="Pfam" id="PF02752">
    <property type="entry name" value="Arrestin_C"/>
    <property type="match status" value="1"/>
</dbReference>
<dbReference type="EMBL" id="BGZK01000779">
    <property type="protein sequence ID" value="GBP60110.1"/>
    <property type="molecule type" value="Genomic_DNA"/>
</dbReference>
<keyword evidence="2" id="KW-0716">Sensory transduction</keyword>
<feature type="domain" description="Arrestin-like N-terminal" evidence="3">
    <location>
        <begin position="62"/>
        <end position="154"/>
    </location>
</feature>
<dbReference type="GO" id="GO:0015031">
    <property type="term" value="P:protein transport"/>
    <property type="evidence" value="ECO:0007669"/>
    <property type="project" value="TreeGrafter"/>
</dbReference>
<dbReference type="SUPFAM" id="SSF81296">
    <property type="entry name" value="E set domains"/>
    <property type="match status" value="2"/>
</dbReference>
<evidence type="ECO:0000256" key="2">
    <source>
        <dbReference type="ARBA" id="ARBA00022606"/>
    </source>
</evidence>
<comment type="caution">
    <text evidence="5">The sequence shown here is derived from an EMBL/GenBank/DDBJ whole genome shotgun (WGS) entry which is preliminary data.</text>
</comment>
<dbReference type="InterPro" id="IPR014756">
    <property type="entry name" value="Ig_E-set"/>
</dbReference>
<comment type="similarity">
    <text evidence="1">Belongs to the arrestin family.</text>
</comment>
<evidence type="ECO:0000259" key="4">
    <source>
        <dbReference type="Pfam" id="PF02752"/>
    </source>
</evidence>